<gene>
    <name evidence="2" type="ORF">METZ01_LOCUS298568</name>
</gene>
<feature type="non-terminal residue" evidence="2">
    <location>
        <position position="23"/>
    </location>
</feature>
<accession>A0A382M9P1</accession>
<evidence type="ECO:0000313" key="2">
    <source>
        <dbReference type="EMBL" id="SVC45714.1"/>
    </source>
</evidence>
<feature type="region of interest" description="Disordered" evidence="1">
    <location>
        <begin position="1"/>
        <end position="23"/>
    </location>
</feature>
<feature type="compositionally biased region" description="Basic and acidic residues" evidence="1">
    <location>
        <begin position="13"/>
        <end position="23"/>
    </location>
</feature>
<proteinExistence type="predicted"/>
<sequence length="23" mass="2587">MLVPPQAQSFESNLEHNLHPSPN</sequence>
<protein>
    <submittedName>
        <fullName evidence="2">Uncharacterized protein</fullName>
    </submittedName>
</protein>
<reference evidence="2" key="1">
    <citation type="submission" date="2018-05" db="EMBL/GenBank/DDBJ databases">
        <authorList>
            <person name="Lanie J.A."/>
            <person name="Ng W.-L."/>
            <person name="Kazmierczak K.M."/>
            <person name="Andrzejewski T.M."/>
            <person name="Davidsen T.M."/>
            <person name="Wayne K.J."/>
            <person name="Tettelin H."/>
            <person name="Glass J.I."/>
            <person name="Rusch D."/>
            <person name="Podicherti R."/>
            <person name="Tsui H.-C.T."/>
            <person name="Winkler M.E."/>
        </authorList>
    </citation>
    <scope>NUCLEOTIDE SEQUENCE</scope>
</reference>
<dbReference type="AlphaFoldDB" id="A0A382M9P1"/>
<evidence type="ECO:0000256" key="1">
    <source>
        <dbReference type="SAM" id="MobiDB-lite"/>
    </source>
</evidence>
<organism evidence="2">
    <name type="scientific">marine metagenome</name>
    <dbReference type="NCBI Taxonomy" id="408172"/>
    <lineage>
        <taxon>unclassified sequences</taxon>
        <taxon>metagenomes</taxon>
        <taxon>ecological metagenomes</taxon>
    </lineage>
</organism>
<name>A0A382M9P1_9ZZZZ</name>
<dbReference type="EMBL" id="UINC01092275">
    <property type="protein sequence ID" value="SVC45714.1"/>
    <property type="molecule type" value="Genomic_DNA"/>
</dbReference>
<feature type="compositionally biased region" description="Polar residues" evidence="1">
    <location>
        <begin position="1"/>
        <end position="12"/>
    </location>
</feature>